<evidence type="ECO:0000259" key="2">
    <source>
        <dbReference type="Pfam" id="PF00496"/>
    </source>
</evidence>
<dbReference type="PIRSF" id="PIRSF002741">
    <property type="entry name" value="MppA"/>
    <property type="match status" value="1"/>
</dbReference>
<dbReference type="EMBL" id="JAPTMY010000027">
    <property type="protein sequence ID" value="MCZ0858693.1"/>
    <property type="molecule type" value="Genomic_DNA"/>
</dbReference>
<comment type="caution">
    <text evidence="3">The sequence shown here is derived from an EMBL/GenBank/DDBJ whole genome shotgun (WGS) entry which is preliminary data.</text>
</comment>
<feature type="chain" id="PRO_5046114625" evidence="1">
    <location>
        <begin position="23"/>
        <end position="557"/>
    </location>
</feature>
<feature type="signal peptide" evidence="1">
    <location>
        <begin position="1"/>
        <end position="22"/>
    </location>
</feature>
<dbReference type="InterPro" id="IPR030678">
    <property type="entry name" value="Peptide/Ni-bd"/>
</dbReference>
<dbReference type="Gene3D" id="3.40.190.10">
    <property type="entry name" value="Periplasmic binding protein-like II"/>
    <property type="match status" value="1"/>
</dbReference>
<protein>
    <submittedName>
        <fullName evidence="3">ABC transporter family substrate-binding protein</fullName>
    </submittedName>
</protein>
<gene>
    <name evidence="3" type="ORF">OHJ16_11645</name>
</gene>
<name>A0ABT4IC50_9ACTO</name>
<organism evidence="3 4">
    <name type="scientific">Actinomyces israelii</name>
    <dbReference type="NCBI Taxonomy" id="1659"/>
    <lineage>
        <taxon>Bacteria</taxon>
        <taxon>Bacillati</taxon>
        <taxon>Actinomycetota</taxon>
        <taxon>Actinomycetes</taxon>
        <taxon>Actinomycetales</taxon>
        <taxon>Actinomycetaceae</taxon>
        <taxon>Actinomyces</taxon>
    </lineage>
</organism>
<dbReference type="PANTHER" id="PTHR30290:SF65">
    <property type="entry name" value="MONOACYL PHOSPHATIDYLINOSITOL TETRAMANNOSIDE-BINDING PROTEIN LPQW-RELATED"/>
    <property type="match status" value="1"/>
</dbReference>
<dbReference type="Gene3D" id="3.10.105.10">
    <property type="entry name" value="Dipeptide-binding Protein, Domain 3"/>
    <property type="match status" value="1"/>
</dbReference>
<dbReference type="RefSeq" id="WP_268918044.1">
    <property type="nucleotide sequence ID" value="NZ_CAJPNG010000052.1"/>
</dbReference>
<proteinExistence type="predicted"/>
<dbReference type="PROSITE" id="PS51257">
    <property type="entry name" value="PROKAR_LIPOPROTEIN"/>
    <property type="match status" value="1"/>
</dbReference>
<sequence>MMINRRLFLGGSASAAALAVLAACAKTDSGESSGGGASGFNPQDRSALKQGGELRFSITSTIANWNRSTVDGNSVNLDNIYAFVMPYAVLWAEDGSPSPNPNFFTTLEAEDAGGKTVVTATLNDKAVWGNGRPMDSEDIRESLIHGTDENYAWASTDNYDQIEKIDIVDKLTAKITFKTIFPDWTNMVASLAPKELMAKADTFNKSMAGNGAFNNDYFAGPFKIDSYDESQQLVALVPNDKWWGDAPLLDKVTFRVLDSAAEATSFANSAIDVISYIISADVYNQASGRSDAEIRQNDGRQWRHFTINASSGPLAEEPVRQAILRACDREAIAASDLAGLPVEVDKLLLGNRFFLTVQEGYQDNSGDWSHDPEAAKKLLDDAGWKEGSDGIRVKNGQRLTFAFTLPSGTPTSENEGNLLQSQLKDVGIEMTMQTVETNKYFTDYVNPKNYGITAFTWQKTQYPMANIKQIYGTGSESNFTGQSVPEIDDYIVKISTTNDAQERYRMTNEVDKLVWQHVMNIPIYERRELTAVPKNLANYGAMGLSSVYAENIGYMAD</sequence>
<evidence type="ECO:0000256" key="1">
    <source>
        <dbReference type="SAM" id="SignalP"/>
    </source>
</evidence>
<keyword evidence="4" id="KW-1185">Reference proteome</keyword>
<accession>A0ABT4IC50</accession>
<evidence type="ECO:0000313" key="4">
    <source>
        <dbReference type="Proteomes" id="UP001072034"/>
    </source>
</evidence>
<feature type="domain" description="Solute-binding protein family 5" evidence="2">
    <location>
        <begin position="114"/>
        <end position="464"/>
    </location>
</feature>
<dbReference type="InterPro" id="IPR006311">
    <property type="entry name" value="TAT_signal"/>
</dbReference>
<dbReference type="InterPro" id="IPR039424">
    <property type="entry name" value="SBP_5"/>
</dbReference>
<evidence type="ECO:0000313" key="3">
    <source>
        <dbReference type="EMBL" id="MCZ0858693.1"/>
    </source>
</evidence>
<dbReference type="CDD" id="cd08501">
    <property type="entry name" value="PBP2_Lpqw"/>
    <property type="match status" value="1"/>
</dbReference>
<dbReference type="InterPro" id="IPR000914">
    <property type="entry name" value="SBP_5_dom"/>
</dbReference>
<dbReference type="SUPFAM" id="SSF53850">
    <property type="entry name" value="Periplasmic binding protein-like II"/>
    <property type="match status" value="1"/>
</dbReference>
<dbReference type="Proteomes" id="UP001072034">
    <property type="component" value="Unassembled WGS sequence"/>
</dbReference>
<dbReference type="Pfam" id="PF00496">
    <property type="entry name" value="SBP_bac_5"/>
    <property type="match status" value="1"/>
</dbReference>
<reference evidence="3" key="1">
    <citation type="submission" date="2022-10" db="EMBL/GenBank/DDBJ databases">
        <title>Genome sequence of Actinomyces israelii ATCC 10048.</title>
        <authorList>
            <person name="Watt R.M."/>
            <person name="Tong W.M."/>
        </authorList>
    </citation>
    <scope>NUCLEOTIDE SEQUENCE</scope>
    <source>
        <strain evidence="3">ATCC 10048</strain>
    </source>
</reference>
<dbReference type="PANTHER" id="PTHR30290">
    <property type="entry name" value="PERIPLASMIC BINDING COMPONENT OF ABC TRANSPORTER"/>
    <property type="match status" value="1"/>
</dbReference>
<keyword evidence="1" id="KW-0732">Signal</keyword>
<dbReference type="PROSITE" id="PS51318">
    <property type="entry name" value="TAT"/>
    <property type="match status" value="1"/>
</dbReference>